<dbReference type="InterPro" id="IPR027385">
    <property type="entry name" value="Beta-barrel_OMP"/>
</dbReference>
<dbReference type="AlphaFoldDB" id="A0A1H6TMY2"/>
<organism evidence="4 5">
    <name type="scientific">Dyadobacter koreensis</name>
    <dbReference type="NCBI Taxonomy" id="408657"/>
    <lineage>
        <taxon>Bacteria</taxon>
        <taxon>Pseudomonadati</taxon>
        <taxon>Bacteroidota</taxon>
        <taxon>Cytophagia</taxon>
        <taxon>Cytophagales</taxon>
        <taxon>Spirosomataceae</taxon>
        <taxon>Dyadobacter</taxon>
    </lineage>
</organism>
<gene>
    <name evidence="4" type="ORF">SAMN04487995_2334</name>
</gene>
<sequence length="230" mass="25385">MKNTYFIIALLILSSSQIVLAQLEGQKFISGTASVNFSNTNSDLQESSNNYGYNFDIGLGKFKTDTRASGWKISTSLAGSKQNFLTYVNGNPINTEKNGINGFGIGVGHFWQFYKHFNEKAGIYAGPEINARYNNSKTYQTTSDGSALGENKINTLTLSAGLSAGLYYKLSQKWWVTANIALSDFVSVDYSHLKSSVESSNNTTAQKTLNYQFSPSFRFPVVGFGVRRFL</sequence>
<dbReference type="STRING" id="408657.SAMN04487995_2334"/>
<evidence type="ECO:0000259" key="3">
    <source>
        <dbReference type="Pfam" id="PF13505"/>
    </source>
</evidence>
<dbReference type="RefSeq" id="WP_090335309.1">
    <property type="nucleotide sequence ID" value="NZ_FNXY01000003.1"/>
</dbReference>
<protein>
    <submittedName>
        <fullName evidence="4">Opacity protein</fullName>
    </submittedName>
</protein>
<reference evidence="4 5" key="1">
    <citation type="submission" date="2016-10" db="EMBL/GenBank/DDBJ databases">
        <authorList>
            <person name="de Groot N.N."/>
        </authorList>
    </citation>
    <scope>NUCLEOTIDE SEQUENCE [LARGE SCALE GENOMIC DNA]</scope>
    <source>
        <strain evidence="4 5">DSM 19938</strain>
    </source>
</reference>
<dbReference type="EMBL" id="FNXY01000003">
    <property type="protein sequence ID" value="SEI81433.1"/>
    <property type="molecule type" value="Genomic_DNA"/>
</dbReference>
<evidence type="ECO:0000256" key="1">
    <source>
        <dbReference type="ARBA" id="ARBA00022729"/>
    </source>
</evidence>
<dbReference type="Pfam" id="PF13505">
    <property type="entry name" value="OMP_b-brl"/>
    <property type="match status" value="1"/>
</dbReference>
<keyword evidence="1 2" id="KW-0732">Signal</keyword>
<keyword evidence="5" id="KW-1185">Reference proteome</keyword>
<name>A0A1H6TMY2_9BACT</name>
<dbReference type="Proteomes" id="UP000199532">
    <property type="component" value="Unassembled WGS sequence"/>
</dbReference>
<evidence type="ECO:0000313" key="5">
    <source>
        <dbReference type="Proteomes" id="UP000199532"/>
    </source>
</evidence>
<feature type="signal peptide" evidence="2">
    <location>
        <begin position="1"/>
        <end position="21"/>
    </location>
</feature>
<accession>A0A1H6TMY2</accession>
<dbReference type="OrthoDB" id="949623at2"/>
<feature type="chain" id="PRO_5011622430" evidence="2">
    <location>
        <begin position="22"/>
        <end position="230"/>
    </location>
</feature>
<feature type="domain" description="Outer membrane protein beta-barrel" evidence="3">
    <location>
        <begin position="9"/>
        <end position="213"/>
    </location>
</feature>
<evidence type="ECO:0000256" key="2">
    <source>
        <dbReference type="SAM" id="SignalP"/>
    </source>
</evidence>
<proteinExistence type="predicted"/>
<evidence type="ECO:0000313" key="4">
    <source>
        <dbReference type="EMBL" id="SEI81433.1"/>
    </source>
</evidence>